<protein>
    <recommendedName>
        <fullName evidence="3">CCHC-type domain-containing protein</fullName>
    </recommendedName>
</protein>
<name>A0AAD7NEB3_9AGAR</name>
<feature type="non-terminal residue" evidence="1">
    <location>
        <position position="1"/>
    </location>
</feature>
<feature type="non-terminal residue" evidence="1">
    <location>
        <position position="110"/>
    </location>
</feature>
<dbReference type="AlphaFoldDB" id="A0AAD7NEB3"/>
<evidence type="ECO:0000313" key="2">
    <source>
        <dbReference type="Proteomes" id="UP001215280"/>
    </source>
</evidence>
<comment type="caution">
    <text evidence="1">The sequence shown here is derived from an EMBL/GenBank/DDBJ whole genome shotgun (WGS) entry which is preliminary data.</text>
</comment>
<organism evidence="1 2">
    <name type="scientific">Mycena maculata</name>
    <dbReference type="NCBI Taxonomy" id="230809"/>
    <lineage>
        <taxon>Eukaryota</taxon>
        <taxon>Fungi</taxon>
        <taxon>Dikarya</taxon>
        <taxon>Basidiomycota</taxon>
        <taxon>Agaricomycotina</taxon>
        <taxon>Agaricomycetes</taxon>
        <taxon>Agaricomycetidae</taxon>
        <taxon>Agaricales</taxon>
        <taxon>Marasmiineae</taxon>
        <taxon>Mycenaceae</taxon>
        <taxon>Mycena</taxon>
    </lineage>
</organism>
<accession>A0AAD7NEB3</accession>
<dbReference type="Proteomes" id="UP001215280">
    <property type="component" value="Unassembled WGS sequence"/>
</dbReference>
<gene>
    <name evidence="1" type="ORF">DFH07DRAFT_711655</name>
</gene>
<sequence>KKNTSSLVIVLKDTAAAEGLIQRSLSVVGMSCPVSYFVPPPIHCYHCQGFGHMAKACSASKDPASIKCAKCAGSHATRECECPNTLRCANPRMCTHIKVQCANCSGPHKA</sequence>
<evidence type="ECO:0008006" key="3">
    <source>
        <dbReference type="Google" id="ProtNLM"/>
    </source>
</evidence>
<reference evidence="1" key="1">
    <citation type="submission" date="2023-03" db="EMBL/GenBank/DDBJ databases">
        <title>Massive genome expansion in bonnet fungi (Mycena s.s.) driven by repeated elements and novel gene families across ecological guilds.</title>
        <authorList>
            <consortium name="Lawrence Berkeley National Laboratory"/>
            <person name="Harder C.B."/>
            <person name="Miyauchi S."/>
            <person name="Viragh M."/>
            <person name="Kuo A."/>
            <person name="Thoen E."/>
            <person name="Andreopoulos B."/>
            <person name="Lu D."/>
            <person name="Skrede I."/>
            <person name="Drula E."/>
            <person name="Henrissat B."/>
            <person name="Morin E."/>
            <person name="Kohler A."/>
            <person name="Barry K."/>
            <person name="LaButti K."/>
            <person name="Morin E."/>
            <person name="Salamov A."/>
            <person name="Lipzen A."/>
            <person name="Mereny Z."/>
            <person name="Hegedus B."/>
            <person name="Baldrian P."/>
            <person name="Stursova M."/>
            <person name="Weitz H."/>
            <person name="Taylor A."/>
            <person name="Grigoriev I.V."/>
            <person name="Nagy L.G."/>
            <person name="Martin F."/>
            <person name="Kauserud H."/>
        </authorList>
    </citation>
    <scope>NUCLEOTIDE SEQUENCE</scope>
    <source>
        <strain evidence="1">CBHHK188m</strain>
    </source>
</reference>
<proteinExistence type="predicted"/>
<evidence type="ECO:0000313" key="1">
    <source>
        <dbReference type="EMBL" id="KAJ7758474.1"/>
    </source>
</evidence>
<dbReference type="EMBL" id="JARJLG010000055">
    <property type="protein sequence ID" value="KAJ7758474.1"/>
    <property type="molecule type" value="Genomic_DNA"/>
</dbReference>
<keyword evidence="2" id="KW-1185">Reference proteome</keyword>